<dbReference type="Gene3D" id="1.10.357.10">
    <property type="entry name" value="Tetracycline Repressor, domain 2"/>
    <property type="match status" value="1"/>
</dbReference>
<dbReference type="PANTHER" id="PTHR30055:SF234">
    <property type="entry name" value="HTH-TYPE TRANSCRIPTIONAL REGULATOR BETI"/>
    <property type="match status" value="1"/>
</dbReference>
<dbReference type="GO" id="GO:0000976">
    <property type="term" value="F:transcription cis-regulatory region binding"/>
    <property type="evidence" value="ECO:0007669"/>
    <property type="project" value="TreeGrafter"/>
</dbReference>
<dbReference type="Proteomes" id="UP000184485">
    <property type="component" value="Unassembled WGS sequence"/>
</dbReference>
<dbReference type="OrthoDB" id="9809772at2"/>
<organism evidence="6 7">
    <name type="scientific">Kaistia soli DSM 19436</name>
    <dbReference type="NCBI Taxonomy" id="1122133"/>
    <lineage>
        <taxon>Bacteria</taxon>
        <taxon>Pseudomonadati</taxon>
        <taxon>Pseudomonadota</taxon>
        <taxon>Alphaproteobacteria</taxon>
        <taxon>Hyphomicrobiales</taxon>
        <taxon>Kaistiaceae</taxon>
        <taxon>Kaistia</taxon>
    </lineage>
</organism>
<evidence type="ECO:0000256" key="1">
    <source>
        <dbReference type="ARBA" id="ARBA00023015"/>
    </source>
</evidence>
<feature type="domain" description="HTH tetR-type" evidence="5">
    <location>
        <begin position="12"/>
        <end position="72"/>
    </location>
</feature>
<evidence type="ECO:0000313" key="7">
    <source>
        <dbReference type="Proteomes" id="UP000184485"/>
    </source>
</evidence>
<proteinExistence type="predicted"/>
<gene>
    <name evidence="6" type="ORF">SAMN02745157_4183</name>
</gene>
<reference evidence="6 7" key="1">
    <citation type="submission" date="2016-11" db="EMBL/GenBank/DDBJ databases">
        <authorList>
            <person name="Jaros S."/>
            <person name="Januszkiewicz K."/>
            <person name="Wedrychowicz H."/>
        </authorList>
    </citation>
    <scope>NUCLEOTIDE SEQUENCE [LARGE SCALE GENOMIC DNA]</scope>
    <source>
        <strain evidence="6 7">DSM 19436</strain>
    </source>
</reference>
<dbReference type="PROSITE" id="PS50977">
    <property type="entry name" value="HTH_TETR_2"/>
    <property type="match status" value="1"/>
</dbReference>
<dbReference type="PRINTS" id="PR00455">
    <property type="entry name" value="HTHTETR"/>
</dbReference>
<dbReference type="GO" id="GO:0003700">
    <property type="term" value="F:DNA-binding transcription factor activity"/>
    <property type="evidence" value="ECO:0007669"/>
    <property type="project" value="TreeGrafter"/>
</dbReference>
<name>A0A1M5JE17_9HYPH</name>
<dbReference type="Pfam" id="PF17937">
    <property type="entry name" value="TetR_C_28"/>
    <property type="match status" value="1"/>
</dbReference>
<keyword evidence="7" id="KW-1185">Reference proteome</keyword>
<accession>A0A1M5JE17</accession>
<dbReference type="STRING" id="1122133.SAMN02745157_4183"/>
<dbReference type="SUPFAM" id="SSF46689">
    <property type="entry name" value="Homeodomain-like"/>
    <property type="match status" value="1"/>
</dbReference>
<evidence type="ECO:0000259" key="5">
    <source>
        <dbReference type="PROSITE" id="PS50977"/>
    </source>
</evidence>
<dbReference type="PANTHER" id="PTHR30055">
    <property type="entry name" value="HTH-TYPE TRANSCRIPTIONAL REGULATOR RUTR"/>
    <property type="match status" value="1"/>
</dbReference>
<evidence type="ECO:0000313" key="6">
    <source>
        <dbReference type="EMBL" id="SHG38778.1"/>
    </source>
</evidence>
<protein>
    <submittedName>
        <fullName evidence="6">Transcriptional regulator, TetR family</fullName>
    </submittedName>
</protein>
<keyword evidence="1" id="KW-0805">Transcription regulation</keyword>
<dbReference type="InterPro" id="IPR041479">
    <property type="entry name" value="TetR_CgmR_C"/>
</dbReference>
<dbReference type="EMBL" id="FQUP01000004">
    <property type="protein sequence ID" value="SHG38778.1"/>
    <property type="molecule type" value="Genomic_DNA"/>
</dbReference>
<dbReference type="Pfam" id="PF00440">
    <property type="entry name" value="TetR_N"/>
    <property type="match status" value="1"/>
</dbReference>
<feature type="DNA-binding region" description="H-T-H motif" evidence="4">
    <location>
        <begin position="35"/>
        <end position="54"/>
    </location>
</feature>
<evidence type="ECO:0000256" key="3">
    <source>
        <dbReference type="ARBA" id="ARBA00023163"/>
    </source>
</evidence>
<evidence type="ECO:0000256" key="4">
    <source>
        <dbReference type="PROSITE-ProRule" id="PRU00335"/>
    </source>
</evidence>
<dbReference type="InterPro" id="IPR009057">
    <property type="entry name" value="Homeodomain-like_sf"/>
</dbReference>
<dbReference type="InterPro" id="IPR001647">
    <property type="entry name" value="HTH_TetR"/>
</dbReference>
<dbReference type="AlphaFoldDB" id="A0A1M5JE17"/>
<keyword evidence="2 4" id="KW-0238">DNA-binding</keyword>
<dbReference type="RefSeq" id="WP_084527683.1">
    <property type="nucleotide sequence ID" value="NZ_FQUP01000004.1"/>
</dbReference>
<evidence type="ECO:0000256" key="2">
    <source>
        <dbReference type="ARBA" id="ARBA00023125"/>
    </source>
</evidence>
<keyword evidence="3" id="KW-0804">Transcription</keyword>
<sequence length="200" mass="21028">MDEQQPLKPPRSSTRDRIMEAATAVAHAVGPAHLSLDAVAEKAGVSKGGLLYHFPTKASLIKAIIERHLETVERSAGLAGDAAPSDGSSVALALMRSFCATPAAKPGGAQGFLAAMAETPELLEPIRDHNQRIVECLRKAREPEIALMTFLVVEGLRCLQIFDANPITEAETDRIFATLSAILAVAPAGDSPAVPESSSP</sequence>
<dbReference type="InterPro" id="IPR050109">
    <property type="entry name" value="HTH-type_TetR-like_transc_reg"/>
</dbReference>